<evidence type="ECO:0000313" key="6">
    <source>
        <dbReference type="Proteomes" id="UP000796880"/>
    </source>
</evidence>
<dbReference type="AlphaFoldDB" id="A0A8K0HG38"/>
<sequence>MSRSNSCFKCKSKSLVRDDITGHLVCESCGVLQEFDGFEANYSGFNGPQGTFVRIGTSGPKCDNVKTMVADITEGEFGQGFWFTVLVGACAYIIMRRDNQPLPIAEVSSVIGCEVHVLGRMVFRVVEFLDLKQSHFPEIDIVSLFERALRNSPSFDGVGEDKKERMRKQGIFLIQCEVKWFLTTGRRPQPLVAAMLVFVAELNQVDVRVENVAKELHAVLHTTKLRYKELLDALVKVAQALPWGKDVTRKNIVKNAPFVIQYMEKKAMSEPSENRKDLERFDLEDVVSELLRKDIGYGMDVEDDSRYFEVEDESMFTSQIDDVEKLKLSPECLSMIYTKFSNEVVHPKSLHTRKNKDFDLYGCTEWWNGKSELSKKLLLKRILEKDVGLEAMPLSFVNGCRAYERRREKIEAAKQRIDRIMRPPNGESGDGGNIPISEDLQPTKKRKGRQTEGVDWEDLIIEMLILHQVKDEEIEKGYYNTLLDLHVFNSGMF</sequence>
<dbReference type="PANTHER" id="PTHR48428:SF1">
    <property type="entry name" value="PLANT-SPECIFIC TFIIB-RELATED PROTEIN PTF2"/>
    <property type="match status" value="1"/>
</dbReference>
<gene>
    <name evidence="5" type="ORF">FNV43_RR08198</name>
</gene>
<dbReference type="OrthoDB" id="511529at2759"/>
<dbReference type="InterPro" id="IPR053340">
    <property type="entry name" value="PTF2"/>
</dbReference>
<keyword evidence="1" id="KW-0863">Zinc-finger</keyword>
<dbReference type="GO" id="GO:0008270">
    <property type="term" value="F:zinc ion binding"/>
    <property type="evidence" value="ECO:0007669"/>
    <property type="project" value="UniProtKB-KW"/>
</dbReference>
<evidence type="ECO:0000259" key="4">
    <source>
        <dbReference type="Pfam" id="PF21886"/>
    </source>
</evidence>
<proteinExistence type="predicted"/>
<dbReference type="InterPro" id="IPR036915">
    <property type="entry name" value="Cyclin-like_sf"/>
</dbReference>
<name>A0A8K0HG38_9ROSA</name>
<protein>
    <recommendedName>
        <fullName evidence="4">BRF2-like C-terminal domain-containing protein</fullName>
    </recommendedName>
</protein>
<dbReference type="Proteomes" id="UP000796880">
    <property type="component" value="Unassembled WGS sequence"/>
</dbReference>
<dbReference type="SUPFAM" id="SSF47954">
    <property type="entry name" value="Cyclin-like"/>
    <property type="match status" value="2"/>
</dbReference>
<comment type="caution">
    <text evidence="5">The sequence shown here is derived from an EMBL/GenBank/DDBJ whole genome shotgun (WGS) entry which is preliminary data.</text>
</comment>
<organism evidence="5 6">
    <name type="scientific">Rhamnella rubrinervis</name>
    <dbReference type="NCBI Taxonomy" id="2594499"/>
    <lineage>
        <taxon>Eukaryota</taxon>
        <taxon>Viridiplantae</taxon>
        <taxon>Streptophyta</taxon>
        <taxon>Embryophyta</taxon>
        <taxon>Tracheophyta</taxon>
        <taxon>Spermatophyta</taxon>
        <taxon>Magnoliopsida</taxon>
        <taxon>eudicotyledons</taxon>
        <taxon>Gunneridae</taxon>
        <taxon>Pentapetalae</taxon>
        <taxon>rosids</taxon>
        <taxon>fabids</taxon>
        <taxon>Rosales</taxon>
        <taxon>Rhamnaceae</taxon>
        <taxon>rhamnoid group</taxon>
        <taxon>Rhamneae</taxon>
        <taxon>Rhamnella</taxon>
    </lineage>
</organism>
<dbReference type="InterPro" id="IPR054078">
    <property type="entry name" value="BRF2-like_C"/>
</dbReference>
<dbReference type="Pfam" id="PF21886">
    <property type="entry name" value="BRF2-like_C_cyclin_rpt"/>
    <property type="match status" value="1"/>
</dbReference>
<evidence type="ECO:0000313" key="5">
    <source>
        <dbReference type="EMBL" id="KAF3452101.1"/>
    </source>
</evidence>
<dbReference type="PANTHER" id="PTHR48428">
    <property type="entry name" value="PLANT-SPECIFIC TFIIB-RELATED PROTEIN PTF2"/>
    <property type="match status" value="1"/>
</dbReference>
<evidence type="ECO:0000256" key="3">
    <source>
        <dbReference type="SAM" id="MobiDB-lite"/>
    </source>
</evidence>
<dbReference type="Gene3D" id="1.10.472.10">
    <property type="entry name" value="Cyclin-like"/>
    <property type="match status" value="2"/>
</dbReference>
<dbReference type="EMBL" id="VOIH02000003">
    <property type="protein sequence ID" value="KAF3452101.1"/>
    <property type="molecule type" value="Genomic_DNA"/>
</dbReference>
<reference evidence="5" key="1">
    <citation type="submission" date="2020-03" db="EMBL/GenBank/DDBJ databases">
        <title>A high-quality chromosome-level genome assembly of a woody plant with both climbing and erect habits, Rhamnella rubrinervis.</title>
        <authorList>
            <person name="Lu Z."/>
            <person name="Yang Y."/>
            <person name="Zhu X."/>
            <person name="Sun Y."/>
        </authorList>
    </citation>
    <scope>NUCLEOTIDE SEQUENCE</scope>
    <source>
        <strain evidence="5">BYM</strain>
        <tissue evidence="5">Leaf</tissue>
    </source>
</reference>
<keyword evidence="1" id="KW-0479">Metal-binding</keyword>
<keyword evidence="6" id="KW-1185">Reference proteome</keyword>
<accession>A0A8K0HG38</accession>
<evidence type="ECO:0000256" key="1">
    <source>
        <dbReference type="ARBA" id="ARBA00022771"/>
    </source>
</evidence>
<feature type="domain" description="BRF2-like C-terminal" evidence="4">
    <location>
        <begin position="150"/>
        <end position="256"/>
    </location>
</feature>
<evidence type="ECO:0000256" key="2">
    <source>
        <dbReference type="ARBA" id="ARBA00022833"/>
    </source>
</evidence>
<feature type="region of interest" description="Disordered" evidence="3">
    <location>
        <begin position="421"/>
        <end position="450"/>
    </location>
</feature>
<keyword evidence="2" id="KW-0862">Zinc</keyword>